<reference evidence="7 8" key="1">
    <citation type="journal article" date="2011" name="J. Bacteriol.">
        <title>Genome sequence of Brevibacillus laterosporus LMG 15441, a pathogen of invertebrates.</title>
        <authorList>
            <person name="Djukic M."/>
            <person name="Poehlein A."/>
            <person name="Thurmer A."/>
            <person name="Daniel R."/>
        </authorList>
    </citation>
    <scope>NUCLEOTIDE SEQUENCE [LARGE SCALE GENOMIC DNA]</scope>
    <source>
        <strain evidence="7 8">LMG 15441</strain>
    </source>
</reference>
<evidence type="ECO:0000256" key="1">
    <source>
        <dbReference type="ARBA" id="ARBA00004141"/>
    </source>
</evidence>
<name>A0A075R269_BRELA</name>
<dbReference type="InterPro" id="IPR002549">
    <property type="entry name" value="AI-2E-like"/>
</dbReference>
<protein>
    <submittedName>
        <fullName evidence="7">Pheromone autoinducer 2 transporter</fullName>
    </submittedName>
</protein>
<dbReference type="PANTHER" id="PTHR21716">
    <property type="entry name" value="TRANSMEMBRANE PROTEIN"/>
    <property type="match status" value="1"/>
</dbReference>
<gene>
    <name evidence="7" type="ORF">BRLA_c016300</name>
</gene>
<dbReference type="GO" id="GO:0016020">
    <property type="term" value="C:membrane"/>
    <property type="evidence" value="ECO:0007669"/>
    <property type="project" value="UniProtKB-SubCell"/>
</dbReference>
<dbReference type="eggNOG" id="COG0628">
    <property type="taxonomic scope" value="Bacteria"/>
</dbReference>
<dbReference type="RefSeq" id="WP_003343987.1">
    <property type="nucleotide sequence ID" value="NZ_CP007806.1"/>
</dbReference>
<organism evidence="7 8">
    <name type="scientific">Brevibacillus laterosporus LMG 15441</name>
    <dbReference type="NCBI Taxonomy" id="1042163"/>
    <lineage>
        <taxon>Bacteria</taxon>
        <taxon>Bacillati</taxon>
        <taxon>Bacillota</taxon>
        <taxon>Bacilli</taxon>
        <taxon>Bacillales</taxon>
        <taxon>Paenibacillaceae</taxon>
        <taxon>Brevibacillus</taxon>
    </lineage>
</organism>
<feature type="transmembrane region" description="Helical" evidence="6">
    <location>
        <begin position="12"/>
        <end position="29"/>
    </location>
</feature>
<comment type="subcellular location">
    <subcellularLocation>
        <location evidence="1">Membrane</location>
        <topology evidence="1">Multi-pass membrane protein</topology>
    </subcellularLocation>
</comment>
<feature type="transmembrane region" description="Helical" evidence="6">
    <location>
        <begin position="148"/>
        <end position="167"/>
    </location>
</feature>
<evidence type="ECO:0000313" key="8">
    <source>
        <dbReference type="Proteomes" id="UP000005850"/>
    </source>
</evidence>
<dbReference type="HOGENOM" id="CLU_053149_0_0_9"/>
<evidence type="ECO:0000256" key="4">
    <source>
        <dbReference type="ARBA" id="ARBA00022989"/>
    </source>
</evidence>
<evidence type="ECO:0000313" key="7">
    <source>
        <dbReference type="EMBL" id="AIG25954.1"/>
    </source>
</evidence>
<evidence type="ECO:0000256" key="6">
    <source>
        <dbReference type="SAM" id="Phobius"/>
    </source>
</evidence>
<keyword evidence="3 6" id="KW-0812">Transmembrane</keyword>
<dbReference type="GO" id="GO:0055085">
    <property type="term" value="P:transmembrane transport"/>
    <property type="evidence" value="ECO:0007669"/>
    <property type="project" value="TreeGrafter"/>
</dbReference>
<accession>A0A075R269</accession>
<evidence type="ECO:0000256" key="3">
    <source>
        <dbReference type="ARBA" id="ARBA00022692"/>
    </source>
</evidence>
<evidence type="ECO:0000256" key="2">
    <source>
        <dbReference type="ARBA" id="ARBA00009773"/>
    </source>
</evidence>
<feature type="transmembrane region" description="Helical" evidence="6">
    <location>
        <begin position="301"/>
        <end position="334"/>
    </location>
</feature>
<dbReference type="PANTHER" id="PTHR21716:SF62">
    <property type="entry name" value="TRANSPORT PROTEIN YDBI-RELATED"/>
    <property type="match status" value="1"/>
</dbReference>
<keyword evidence="4 6" id="KW-1133">Transmembrane helix</keyword>
<feature type="transmembrane region" description="Helical" evidence="6">
    <location>
        <begin position="67"/>
        <end position="88"/>
    </location>
</feature>
<sequence>MTSLKEVFKSTIMKKIIVLLILVALVYMFRSMMNMILLFFIITFLMNELHQFLVRRLSIERKVLKKVTLILQYAVFISLIVIGLLRFLPSVITELSPLVQQVIAFYEKPIIPVDNFILEFMVESLQKINLASYVNNGMEFLVGVVTNASKLGINFVIAMILSLFFLLEKEKIFFLTSKVRTSKLSYFYEDFRSFGNKFTQSFGKVIEVQFMISLVNCIMSIIALWIMDFPHLFALGIMIFVLGLIPVAGVIISLIPLCAIAFSIGGFIKIIYVLIMIAVLHAIEAYLLNPKLMSSKTKLPIFVTFAVLIISEHFIGVWGLILGIPIFIFLLDLLEVKFMEKQ</sequence>
<dbReference type="STRING" id="1042163.BRLA_c016300"/>
<comment type="similarity">
    <text evidence="2">Belongs to the autoinducer-2 exporter (AI-2E) (TC 2.A.86) family.</text>
</comment>
<feature type="transmembrane region" description="Helical" evidence="6">
    <location>
        <begin position="270"/>
        <end position="289"/>
    </location>
</feature>
<dbReference type="AlphaFoldDB" id="A0A075R269"/>
<dbReference type="Pfam" id="PF01594">
    <property type="entry name" value="AI-2E_transport"/>
    <property type="match status" value="1"/>
</dbReference>
<evidence type="ECO:0000256" key="5">
    <source>
        <dbReference type="ARBA" id="ARBA00023136"/>
    </source>
</evidence>
<keyword evidence="8" id="KW-1185">Reference proteome</keyword>
<feature type="transmembrane region" description="Helical" evidence="6">
    <location>
        <begin position="35"/>
        <end position="55"/>
    </location>
</feature>
<dbReference type="EMBL" id="CP007806">
    <property type="protein sequence ID" value="AIG25954.1"/>
    <property type="molecule type" value="Genomic_DNA"/>
</dbReference>
<keyword evidence="5 6" id="KW-0472">Membrane</keyword>
<feature type="transmembrane region" description="Helical" evidence="6">
    <location>
        <begin position="205"/>
        <end position="226"/>
    </location>
</feature>
<dbReference type="Proteomes" id="UP000005850">
    <property type="component" value="Chromosome"/>
</dbReference>
<proteinExistence type="inferred from homology"/>
<feature type="transmembrane region" description="Helical" evidence="6">
    <location>
        <begin position="232"/>
        <end position="258"/>
    </location>
</feature>
<dbReference type="KEGG" id="blr:BRLA_c016300"/>